<feature type="compositionally biased region" description="Polar residues" evidence="1">
    <location>
        <begin position="61"/>
        <end position="70"/>
    </location>
</feature>
<feature type="non-terminal residue" evidence="2">
    <location>
        <position position="88"/>
    </location>
</feature>
<sequence>MQSPTVVIIAQSIDDLHTTPTKQQHQQQQQQQQQQTTTSPSEKLKPHINISPKQKVHQRLRQLSASSDTDSIAEYVVNRTKQKQHSSS</sequence>
<dbReference type="Proteomes" id="UP000663881">
    <property type="component" value="Unassembled WGS sequence"/>
</dbReference>
<evidence type="ECO:0000313" key="3">
    <source>
        <dbReference type="Proteomes" id="UP000663881"/>
    </source>
</evidence>
<organism evidence="2 3">
    <name type="scientific">Adineta steineri</name>
    <dbReference type="NCBI Taxonomy" id="433720"/>
    <lineage>
        <taxon>Eukaryota</taxon>
        <taxon>Metazoa</taxon>
        <taxon>Spiralia</taxon>
        <taxon>Gnathifera</taxon>
        <taxon>Rotifera</taxon>
        <taxon>Eurotatoria</taxon>
        <taxon>Bdelloidea</taxon>
        <taxon>Adinetida</taxon>
        <taxon>Adinetidae</taxon>
        <taxon>Adineta</taxon>
    </lineage>
</organism>
<reference evidence="2" key="1">
    <citation type="submission" date="2021-02" db="EMBL/GenBank/DDBJ databases">
        <authorList>
            <person name="Nowell W R."/>
        </authorList>
    </citation>
    <scope>NUCLEOTIDE SEQUENCE</scope>
</reference>
<evidence type="ECO:0000313" key="2">
    <source>
        <dbReference type="EMBL" id="CAF4438607.1"/>
    </source>
</evidence>
<accession>A0A820RN69</accession>
<comment type="caution">
    <text evidence="2">The sequence shown here is derived from an EMBL/GenBank/DDBJ whole genome shotgun (WGS) entry which is preliminary data.</text>
</comment>
<gene>
    <name evidence="2" type="ORF">OKA104_LOCUS53492</name>
</gene>
<dbReference type="AlphaFoldDB" id="A0A820RN69"/>
<name>A0A820RN69_9BILA</name>
<proteinExistence type="predicted"/>
<evidence type="ECO:0000256" key="1">
    <source>
        <dbReference type="SAM" id="MobiDB-lite"/>
    </source>
</evidence>
<protein>
    <submittedName>
        <fullName evidence="2">Uncharacterized protein</fullName>
    </submittedName>
</protein>
<dbReference type="EMBL" id="CAJOAY010033425">
    <property type="protein sequence ID" value="CAF4438607.1"/>
    <property type="molecule type" value="Genomic_DNA"/>
</dbReference>
<feature type="region of interest" description="Disordered" evidence="1">
    <location>
        <begin position="12"/>
        <end position="70"/>
    </location>
</feature>
<feature type="compositionally biased region" description="Low complexity" evidence="1">
    <location>
        <begin position="18"/>
        <end position="38"/>
    </location>
</feature>